<reference evidence="1 2" key="1">
    <citation type="journal article" date="2013" name="ISME J.">
        <title>A metabolic model for members of the genus Tetrasphaera involved in enhanced biological phosphorus removal.</title>
        <authorList>
            <person name="Kristiansen R."/>
            <person name="Nguyen H.T.T."/>
            <person name="Saunders A.M."/>
            <person name="Nielsen J.L."/>
            <person name="Wimmer R."/>
            <person name="Le V.Q."/>
            <person name="McIlroy S.J."/>
            <person name="Petrovski S."/>
            <person name="Seviour R.J."/>
            <person name="Calteau A."/>
            <person name="Nielsen K.L."/>
            <person name="Nielsen P.H."/>
        </authorList>
    </citation>
    <scope>NUCLEOTIDE SEQUENCE [LARGE SCALE GENOMIC DNA]</scope>
    <source>
        <strain evidence="1 2">T1-X7</strain>
    </source>
</reference>
<dbReference type="Proteomes" id="UP000035721">
    <property type="component" value="Unassembled WGS sequence"/>
</dbReference>
<name>A0A077M0C2_9MICO</name>
<dbReference type="EMBL" id="CAJB01000385">
    <property type="protein sequence ID" value="CCH79693.1"/>
    <property type="molecule type" value="Genomic_DNA"/>
</dbReference>
<dbReference type="AlphaFoldDB" id="A0A077M0C2"/>
<keyword evidence="2" id="KW-1185">Reference proteome</keyword>
<protein>
    <submittedName>
        <fullName evidence="1">Uncharacterized protein</fullName>
    </submittedName>
</protein>
<gene>
    <name evidence="1" type="ORF">BN12_530027</name>
</gene>
<evidence type="ECO:0000313" key="2">
    <source>
        <dbReference type="Proteomes" id="UP000035721"/>
    </source>
</evidence>
<comment type="caution">
    <text evidence="1">The sequence shown here is derived from an EMBL/GenBank/DDBJ whole genome shotgun (WGS) entry which is preliminary data.</text>
</comment>
<accession>A0A077M0C2</accession>
<proteinExistence type="predicted"/>
<sequence>MVDGLVEPALAREAWFMAWLECCAKRMRGPMRTSLSLRTSTLPLRTSTMTTALRIVRTAKEAASIVRTWDGAHVFPGGCLMS</sequence>
<evidence type="ECO:0000313" key="1">
    <source>
        <dbReference type="EMBL" id="CCH79693.1"/>
    </source>
</evidence>
<dbReference type="STRING" id="1194083.BN12_530027"/>
<organism evidence="1 2">
    <name type="scientific">Nostocoides japonicum T1-X7</name>
    <dbReference type="NCBI Taxonomy" id="1194083"/>
    <lineage>
        <taxon>Bacteria</taxon>
        <taxon>Bacillati</taxon>
        <taxon>Actinomycetota</taxon>
        <taxon>Actinomycetes</taxon>
        <taxon>Micrococcales</taxon>
        <taxon>Intrasporangiaceae</taxon>
        <taxon>Nostocoides</taxon>
    </lineage>
</organism>